<dbReference type="InterPro" id="IPR036388">
    <property type="entry name" value="WH-like_DNA-bd_sf"/>
</dbReference>
<dbReference type="GO" id="GO:0003677">
    <property type="term" value="F:DNA binding"/>
    <property type="evidence" value="ECO:0007669"/>
    <property type="project" value="UniProtKB-KW"/>
</dbReference>
<evidence type="ECO:0000313" key="6">
    <source>
        <dbReference type="Proteomes" id="UP000284676"/>
    </source>
</evidence>
<dbReference type="SMART" id="SM00420">
    <property type="entry name" value="HTH_DEOR"/>
    <property type="match status" value="1"/>
</dbReference>
<dbReference type="EMBL" id="QRHL01000006">
    <property type="protein sequence ID" value="RHF73023.1"/>
    <property type="molecule type" value="Genomic_DNA"/>
</dbReference>
<dbReference type="PANTHER" id="PTHR30363:SF44">
    <property type="entry name" value="AGA OPERON TRANSCRIPTIONAL REPRESSOR-RELATED"/>
    <property type="match status" value="1"/>
</dbReference>
<evidence type="ECO:0000313" key="5">
    <source>
        <dbReference type="EMBL" id="RHF73023.1"/>
    </source>
</evidence>
<dbReference type="Pfam" id="PF08220">
    <property type="entry name" value="HTH_DeoR"/>
    <property type="match status" value="1"/>
</dbReference>
<dbReference type="PROSITE" id="PS51000">
    <property type="entry name" value="HTH_DEOR_2"/>
    <property type="match status" value="1"/>
</dbReference>
<dbReference type="Gene3D" id="3.40.50.1360">
    <property type="match status" value="1"/>
</dbReference>
<dbReference type="GO" id="GO:0003700">
    <property type="term" value="F:DNA-binding transcription factor activity"/>
    <property type="evidence" value="ECO:0007669"/>
    <property type="project" value="InterPro"/>
</dbReference>
<dbReference type="InterPro" id="IPR018356">
    <property type="entry name" value="Tscrpt_reg_HTH_DeoR_CS"/>
</dbReference>
<dbReference type="Proteomes" id="UP000284676">
    <property type="component" value="Unassembled WGS sequence"/>
</dbReference>
<gene>
    <name evidence="5" type="ORF">DW663_05730</name>
</gene>
<evidence type="ECO:0000259" key="4">
    <source>
        <dbReference type="PROSITE" id="PS51000"/>
    </source>
</evidence>
<dbReference type="SUPFAM" id="SSF100950">
    <property type="entry name" value="NagB/RpiA/CoA transferase-like"/>
    <property type="match status" value="1"/>
</dbReference>
<evidence type="ECO:0000256" key="1">
    <source>
        <dbReference type="ARBA" id="ARBA00023015"/>
    </source>
</evidence>
<dbReference type="SMART" id="SM01134">
    <property type="entry name" value="DeoRC"/>
    <property type="match status" value="1"/>
</dbReference>
<dbReference type="PROSITE" id="PS00894">
    <property type="entry name" value="HTH_DEOR_1"/>
    <property type="match status" value="1"/>
</dbReference>
<dbReference type="Pfam" id="PF00455">
    <property type="entry name" value="DeoRC"/>
    <property type="match status" value="1"/>
</dbReference>
<reference evidence="5 6" key="1">
    <citation type="submission" date="2018-08" db="EMBL/GenBank/DDBJ databases">
        <title>A genome reference for cultivated species of the human gut microbiota.</title>
        <authorList>
            <person name="Zou Y."/>
            <person name="Xue W."/>
            <person name="Luo G."/>
        </authorList>
    </citation>
    <scope>NUCLEOTIDE SEQUENCE [LARGE SCALE GENOMIC DNA]</scope>
    <source>
        <strain evidence="5 6">AM25-1</strain>
    </source>
</reference>
<protein>
    <submittedName>
        <fullName evidence="5">DeoR/GlpR transcriptional regulator</fullName>
    </submittedName>
</protein>
<dbReference type="InterPro" id="IPR036390">
    <property type="entry name" value="WH_DNA-bd_sf"/>
</dbReference>
<accession>A0A414PWU1</accession>
<dbReference type="AlphaFoldDB" id="A0A414PWU1"/>
<keyword evidence="2" id="KW-0238">DNA-binding</keyword>
<evidence type="ECO:0000256" key="2">
    <source>
        <dbReference type="ARBA" id="ARBA00023125"/>
    </source>
</evidence>
<keyword evidence="1" id="KW-0805">Transcription regulation</keyword>
<comment type="caution">
    <text evidence="5">The sequence shown here is derived from an EMBL/GenBank/DDBJ whole genome shotgun (WGS) entry which is preliminary data.</text>
</comment>
<keyword evidence="3" id="KW-0804">Transcription</keyword>
<dbReference type="InterPro" id="IPR001034">
    <property type="entry name" value="DeoR_HTH"/>
</dbReference>
<proteinExistence type="predicted"/>
<evidence type="ECO:0000256" key="3">
    <source>
        <dbReference type="ARBA" id="ARBA00023163"/>
    </source>
</evidence>
<name>A0A414PWU1_FUSMR</name>
<dbReference type="SUPFAM" id="SSF46785">
    <property type="entry name" value="Winged helix' DNA-binding domain"/>
    <property type="match status" value="1"/>
</dbReference>
<dbReference type="PANTHER" id="PTHR30363">
    <property type="entry name" value="HTH-TYPE TRANSCRIPTIONAL REGULATOR SRLR-RELATED"/>
    <property type="match status" value="1"/>
</dbReference>
<dbReference type="InterPro" id="IPR014036">
    <property type="entry name" value="DeoR-like_C"/>
</dbReference>
<dbReference type="PRINTS" id="PR00037">
    <property type="entry name" value="HTHLACR"/>
</dbReference>
<dbReference type="InterPro" id="IPR050313">
    <property type="entry name" value="Carb_Metab_HTH_regulators"/>
</dbReference>
<dbReference type="Gene3D" id="1.10.10.10">
    <property type="entry name" value="Winged helix-like DNA-binding domain superfamily/Winged helix DNA-binding domain"/>
    <property type="match status" value="1"/>
</dbReference>
<sequence>MLAEGRLKEIERILNEKGSVIISNLSKIFKVSEETIRRDLEKLEKKNILKRVRGGAYLLSDNDKQVPLEIREQIFLEEKHEIAQECVNHIEDGETLMIDSSTTAICVAQEIEKKGLKLKVITNSIKVVEIFENSKWVDVVCIGGVLRKRTKSFVGNKAVEQLKDLRATKALISCTAIDKVFGITDDSEREAEIRKIMIKNSLKVFLLADRTKFDNLEAHLISELENIDVVITDKKISEEWQKKAKENKVEIIYTHIEN</sequence>
<organism evidence="5 6">
    <name type="scientific">Fusobacterium mortiferum</name>
    <dbReference type="NCBI Taxonomy" id="850"/>
    <lineage>
        <taxon>Bacteria</taxon>
        <taxon>Fusobacteriati</taxon>
        <taxon>Fusobacteriota</taxon>
        <taxon>Fusobacteriia</taxon>
        <taxon>Fusobacteriales</taxon>
        <taxon>Fusobacteriaceae</taxon>
        <taxon>Fusobacterium</taxon>
    </lineage>
</organism>
<dbReference type="InterPro" id="IPR037171">
    <property type="entry name" value="NagB/RpiA_transferase-like"/>
</dbReference>
<feature type="domain" description="HTH deoR-type" evidence="4">
    <location>
        <begin position="3"/>
        <end position="58"/>
    </location>
</feature>